<protein>
    <recommendedName>
        <fullName evidence="2">Methyltransferase domain-containing protein</fullName>
    </recommendedName>
</protein>
<organism evidence="1">
    <name type="scientific">marine sediment metagenome</name>
    <dbReference type="NCBI Taxonomy" id="412755"/>
    <lineage>
        <taxon>unclassified sequences</taxon>
        <taxon>metagenomes</taxon>
        <taxon>ecological metagenomes</taxon>
    </lineage>
</organism>
<gene>
    <name evidence="1" type="ORF">S01H4_47099</name>
</gene>
<sequence length="244" mass="28683">LKGEDDLSNCPLVEWGRKTLAENKWWYGCEKQPVNARESCIRARLIKVLKLYEDIKKNGYNNSKISVYFDKEGNINTYDGFHRLCIMKYLDMEVDLNVVISYHDKNPDRRGDFPLTKTLKEIHKGKNLYQPVNDPRLRDFGVWRKDSPARLKYVLENLKGETVLDIGSSEGYFSREIAKKGYTVTALDSSRKNIAITRYLSIINNIKLNYQLSRWQDYLREGDHFDNILYLSVFHQSKHPLSYE</sequence>
<comment type="caution">
    <text evidence="1">The sequence shown here is derived from an EMBL/GenBank/DDBJ whole genome shotgun (WGS) entry which is preliminary data.</text>
</comment>
<feature type="non-terminal residue" evidence="1">
    <location>
        <position position="1"/>
    </location>
</feature>
<evidence type="ECO:0000313" key="1">
    <source>
        <dbReference type="EMBL" id="GAG96420.1"/>
    </source>
</evidence>
<evidence type="ECO:0008006" key="2">
    <source>
        <dbReference type="Google" id="ProtNLM"/>
    </source>
</evidence>
<dbReference type="Gene3D" id="3.40.50.150">
    <property type="entry name" value="Vaccinia Virus protein VP39"/>
    <property type="match status" value="1"/>
</dbReference>
<accession>X1BN32</accession>
<name>X1BN32_9ZZZZ</name>
<proteinExistence type="predicted"/>
<dbReference type="CDD" id="cd02440">
    <property type="entry name" value="AdoMet_MTases"/>
    <property type="match status" value="1"/>
</dbReference>
<dbReference type="InterPro" id="IPR029063">
    <property type="entry name" value="SAM-dependent_MTases_sf"/>
</dbReference>
<dbReference type="Pfam" id="PF13489">
    <property type="entry name" value="Methyltransf_23"/>
    <property type="match status" value="1"/>
</dbReference>
<dbReference type="SUPFAM" id="SSF53335">
    <property type="entry name" value="S-adenosyl-L-methionine-dependent methyltransferases"/>
    <property type="match status" value="1"/>
</dbReference>
<reference evidence="1" key="1">
    <citation type="journal article" date="2014" name="Front. Microbiol.">
        <title>High frequency of phylogenetically diverse reductive dehalogenase-homologous genes in deep subseafloor sedimentary metagenomes.</title>
        <authorList>
            <person name="Kawai M."/>
            <person name="Futagami T."/>
            <person name="Toyoda A."/>
            <person name="Takaki Y."/>
            <person name="Nishi S."/>
            <person name="Hori S."/>
            <person name="Arai W."/>
            <person name="Tsubouchi T."/>
            <person name="Morono Y."/>
            <person name="Uchiyama I."/>
            <person name="Ito T."/>
            <person name="Fujiyama A."/>
            <person name="Inagaki F."/>
            <person name="Takami H."/>
        </authorList>
    </citation>
    <scope>NUCLEOTIDE SEQUENCE</scope>
    <source>
        <strain evidence="1">Expedition CK06-06</strain>
    </source>
</reference>
<dbReference type="EMBL" id="BART01026400">
    <property type="protein sequence ID" value="GAG96420.1"/>
    <property type="molecule type" value="Genomic_DNA"/>
</dbReference>
<dbReference type="AlphaFoldDB" id="X1BN32"/>